<dbReference type="Proteomes" id="UP000217785">
    <property type="component" value="Unassembled WGS sequence"/>
</dbReference>
<comment type="caution">
    <text evidence="1">The sequence shown here is derived from an EMBL/GenBank/DDBJ whole genome shotgun (WGS) entry which is preliminary data.</text>
</comment>
<organism evidence="1 2">
    <name type="scientific">Effusibacillus lacus</name>
    <dbReference type="NCBI Taxonomy" id="1348429"/>
    <lineage>
        <taxon>Bacteria</taxon>
        <taxon>Bacillati</taxon>
        <taxon>Bacillota</taxon>
        <taxon>Bacilli</taxon>
        <taxon>Bacillales</taxon>
        <taxon>Alicyclobacillaceae</taxon>
        <taxon>Effusibacillus</taxon>
    </lineage>
</organism>
<dbReference type="Gene3D" id="1.25.40.10">
    <property type="entry name" value="Tetratricopeptide repeat domain"/>
    <property type="match status" value="1"/>
</dbReference>
<evidence type="ECO:0000313" key="2">
    <source>
        <dbReference type="Proteomes" id="UP000217785"/>
    </source>
</evidence>
<dbReference type="AlphaFoldDB" id="A0A292YN19"/>
<gene>
    <name evidence="1" type="ORF">EFBL_2994</name>
</gene>
<accession>A0A292YN19</accession>
<keyword evidence="2" id="KW-1185">Reference proteome</keyword>
<evidence type="ECO:0008006" key="3">
    <source>
        <dbReference type="Google" id="ProtNLM"/>
    </source>
</evidence>
<proteinExistence type="predicted"/>
<dbReference type="SUPFAM" id="SSF48452">
    <property type="entry name" value="TPR-like"/>
    <property type="match status" value="1"/>
</dbReference>
<dbReference type="EMBL" id="BDUF01000086">
    <property type="protein sequence ID" value="GAX91328.1"/>
    <property type="molecule type" value="Genomic_DNA"/>
</dbReference>
<name>A0A292YN19_9BACL</name>
<evidence type="ECO:0000313" key="1">
    <source>
        <dbReference type="EMBL" id="GAX91328.1"/>
    </source>
</evidence>
<sequence length="291" mass="32714">MSLRVRNHSEPVPTNAGESLDLLLGKVLDCVSHERDSAAKLRILLGTVKQHVLELAKERSYQTGITPLYLYPYRKELKELEHRYTVQKSGLGKLKGNMLLLLAMVFYRAGSLSRAMKMASQARGQFDQAGNVHNSGLAELLVTVCLMERNQLEQAALHCALSLKQLSVCTNATDAAQGWQIYSRVLYKQGKLDESIAALLMAYEIYRKEKSADGQIKALLAMTLVLISQKDWHGAIFRLKQALAACHEYRLPVLELEVLNLLTHLFLKTGQTVLMEGCQQRIREISEGIRH</sequence>
<protein>
    <recommendedName>
        <fullName evidence="3">MalT-like TPR region domain-containing protein</fullName>
    </recommendedName>
</protein>
<dbReference type="InterPro" id="IPR011990">
    <property type="entry name" value="TPR-like_helical_dom_sf"/>
</dbReference>
<reference evidence="2" key="1">
    <citation type="submission" date="2017-07" db="EMBL/GenBank/DDBJ databases">
        <title>Draft genome sequence of Effusibacillus lacus strain skLN1.</title>
        <authorList>
            <person name="Watanabe M."/>
            <person name="Kojima H."/>
            <person name="Fukui M."/>
        </authorList>
    </citation>
    <scope>NUCLEOTIDE SEQUENCE [LARGE SCALE GENOMIC DNA]</scope>
    <source>
        <strain evidence="2">skLN1</strain>
    </source>
</reference>
<dbReference type="RefSeq" id="WP_096183043.1">
    <property type="nucleotide sequence ID" value="NZ_BDUF01000086.1"/>
</dbReference>